<keyword evidence="2" id="KW-1185">Reference proteome</keyword>
<dbReference type="AlphaFoldDB" id="A0A6C0GDC2"/>
<organism evidence="1 2">
    <name type="scientific">Rhodocytophaga rosea</name>
    <dbReference type="NCBI Taxonomy" id="2704465"/>
    <lineage>
        <taxon>Bacteria</taxon>
        <taxon>Pseudomonadati</taxon>
        <taxon>Bacteroidota</taxon>
        <taxon>Cytophagia</taxon>
        <taxon>Cytophagales</taxon>
        <taxon>Rhodocytophagaceae</taxon>
        <taxon>Rhodocytophaga</taxon>
    </lineage>
</organism>
<accession>A0A6C0GDC2</accession>
<dbReference type="EMBL" id="CP048222">
    <property type="protein sequence ID" value="QHT65907.1"/>
    <property type="molecule type" value="Genomic_DNA"/>
</dbReference>
<evidence type="ECO:0000313" key="1">
    <source>
        <dbReference type="EMBL" id="QHT65907.1"/>
    </source>
</evidence>
<reference evidence="1 2" key="1">
    <citation type="submission" date="2020-01" db="EMBL/GenBank/DDBJ databases">
        <authorList>
            <person name="Kim M.K."/>
        </authorList>
    </citation>
    <scope>NUCLEOTIDE SEQUENCE [LARGE SCALE GENOMIC DNA]</scope>
    <source>
        <strain evidence="1 2">172606-1</strain>
    </source>
</reference>
<evidence type="ECO:0000313" key="2">
    <source>
        <dbReference type="Proteomes" id="UP000480178"/>
    </source>
</evidence>
<dbReference type="Proteomes" id="UP000480178">
    <property type="component" value="Chromosome"/>
</dbReference>
<dbReference type="KEGG" id="rhoz:GXP67_04100"/>
<protein>
    <submittedName>
        <fullName evidence="1">Uncharacterized protein</fullName>
    </submittedName>
</protein>
<name>A0A6C0GDC2_9BACT</name>
<gene>
    <name evidence="1" type="ORF">GXP67_04100</name>
</gene>
<dbReference type="RefSeq" id="WP_162441980.1">
    <property type="nucleotide sequence ID" value="NZ_CP048222.1"/>
</dbReference>
<proteinExistence type="predicted"/>
<sequence length="350" mass="40881">MAYISRKKIVYKITPPLREYLIKYSREVKLPIRYDDLTRYANAITLFDKLGQDTLWETVFYSPGDIQEIYHNLKVVYAELKTNGDLSVTRHLSVDRVDVCVYGNTRPFRVRVINNVNDNFDYFYIKKADASRVYGLELEHILSPNRINYIISADTLVEEHIAGIPGDLFIKYYLHDPNLNYVRLAKEFVKFNERCFVRLLGDMHANNFVIMLTPDFEEVHYRIRAIDFDQQSYEGKKSVFLPQYFKQNNPILELGFNRITPESVRQYQKEEKVMIANRLNTAGNRIIALTDIMAADTISTPANTANLRKELAIHYKDDTFLTCDSMGEIVKKSLRLVLKEGEHPHQETDQ</sequence>